<organism evidence="9">
    <name type="scientific">viral metagenome</name>
    <dbReference type="NCBI Taxonomy" id="1070528"/>
    <lineage>
        <taxon>unclassified sequences</taxon>
        <taxon>metagenomes</taxon>
        <taxon>organismal metagenomes</taxon>
    </lineage>
</organism>
<keyword evidence="3" id="KW-0479">Metal-binding</keyword>
<proteinExistence type="inferred from homology"/>
<dbReference type="AlphaFoldDB" id="A0A6C0H564"/>
<feature type="transmembrane region" description="Helical" evidence="7">
    <location>
        <begin position="254"/>
        <end position="276"/>
    </location>
</feature>
<evidence type="ECO:0000256" key="7">
    <source>
        <dbReference type="SAM" id="Phobius"/>
    </source>
</evidence>
<keyword evidence="7" id="KW-0812">Transmembrane</keyword>
<comment type="similarity">
    <text evidence="1">Belongs to the alpha-carbonic anhydrase family.</text>
</comment>
<dbReference type="Pfam" id="PF00194">
    <property type="entry name" value="Carb_anhydrase"/>
    <property type="match status" value="1"/>
</dbReference>
<dbReference type="InterPro" id="IPR036398">
    <property type="entry name" value="CA_dom_sf"/>
</dbReference>
<dbReference type="PANTHER" id="PTHR18952">
    <property type="entry name" value="CARBONIC ANHYDRASE"/>
    <property type="match status" value="1"/>
</dbReference>
<dbReference type="SMART" id="SM01057">
    <property type="entry name" value="Carb_anhydrase"/>
    <property type="match status" value="1"/>
</dbReference>
<evidence type="ECO:0000313" key="9">
    <source>
        <dbReference type="EMBL" id="QHT75701.1"/>
    </source>
</evidence>
<dbReference type="SUPFAM" id="SSF51069">
    <property type="entry name" value="Carbonic anhydrase"/>
    <property type="match status" value="1"/>
</dbReference>
<protein>
    <recommendedName>
        <fullName evidence="2">carbonic anhydrase</fullName>
        <ecNumber evidence="2">4.2.1.1</ecNumber>
    </recommendedName>
</protein>
<keyword evidence="7" id="KW-1133">Transmembrane helix</keyword>
<dbReference type="GO" id="GO:0004089">
    <property type="term" value="F:carbonate dehydratase activity"/>
    <property type="evidence" value="ECO:0007669"/>
    <property type="project" value="UniProtKB-EC"/>
</dbReference>
<keyword evidence="5" id="KW-0456">Lyase</keyword>
<evidence type="ECO:0000259" key="8">
    <source>
        <dbReference type="PROSITE" id="PS51144"/>
    </source>
</evidence>
<evidence type="ECO:0000256" key="1">
    <source>
        <dbReference type="ARBA" id="ARBA00010718"/>
    </source>
</evidence>
<dbReference type="PANTHER" id="PTHR18952:SF265">
    <property type="entry name" value="CARBONIC ANHYDRASE"/>
    <property type="match status" value="1"/>
</dbReference>
<keyword evidence="7" id="KW-0472">Membrane</keyword>
<evidence type="ECO:0000256" key="2">
    <source>
        <dbReference type="ARBA" id="ARBA00012925"/>
    </source>
</evidence>
<dbReference type="InterPro" id="IPR001148">
    <property type="entry name" value="CA_dom"/>
</dbReference>
<keyword evidence="4" id="KW-0862">Zinc</keyword>
<feature type="domain" description="Alpha-carbonic anhydrase" evidence="8">
    <location>
        <begin position="1"/>
        <end position="217"/>
    </location>
</feature>
<accession>A0A6C0H564</accession>
<sequence>MSCTSPIDISIENVKGKCDLKCSFTYNYNNISSAIAKNNNKFILLSLEKTEGTSPVSFNNKQFYVSEIRLYQPSLHSFRKNKKNAEIIIIHQSVNGDDLPLLVCIPISVSNSNNSSSLSSIIQTISNNAPDENNKTTVNSFSINDWLPSKSTPFFTYQATTPYPPCNSSVNFIVYNIPIYINQNIMNKIKNIIQPNDFQIKNNVDFFINKNGAITSNDNEIYIDCKPSWVSDEIITKPQEQEQNTEISPDTLNYIYLFLFSCFIFAILFFINYFFFVKKQNLI</sequence>
<dbReference type="EC" id="4.2.1.1" evidence="2"/>
<name>A0A6C0H564_9ZZZZ</name>
<dbReference type="GO" id="GO:0008270">
    <property type="term" value="F:zinc ion binding"/>
    <property type="evidence" value="ECO:0007669"/>
    <property type="project" value="InterPro"/>
</dbReference>
<dbReference type="PROSITE" id="PS51144">
    <property type="entry name" value="ALPHA_CA_2"/>
    <property type="match status" value="1"/>
</dbReference>
<evidence type="ECO:0000256" key="3">
    <source>
        <dbReference type="ARBA" id="ARBA00022723"/>
    </source>
</evidence>
<evidence type="ECO:0000256" key="5">
    <source>
        <dbReference type="ARBA" id="ARBA00023239"/>
    </source>
</evidence>
<evidence type="ECO:0000256" key="6">
    <source>
        <dbReference type="ARBA" id="ARBA00048348"/>
    </source>
</evidence>
<reference evidence="9" key="1">
    <citation type="journal article" date="2020" name="Nature">
        <title>Giant virus diversity and host interactions through global metagenomics.</title>
        <authorList>
            <person name="Schulz F."/>
            <person name="Roux S."/>
            <person name="Paez-Espino D."/>
            <person name="Jungbluth S."/>
            <person name="Walsh D.A."/>
            <person name="Denef V.J."/>
            <person name="McMahon K.D."/>
            <person name="Konstantinidis K.T."/>
            <person name="Eloe-Fadrosh E.A."/>
            <person name="Kyrpides N.C."/>
            <person name="Woyke T."/>
        </authorList>
    </citation>
    <scope>NUCLEOTIDE SEQUENCE</scope>
    <source>
        <strain evidence="9">GVMAG-M-3300023179-71</strain>
    </source>
</reference>
<dbReference type="InterPro" id="IPR023561">
    <property type="entry name" value="Carbonic_anhydrase_a-class"/>
</dbReference>
<dbReference type="EMBL" id="MN739881">
    <property type="protein sequence ID" value="QHT75701.1"/>
    <property type="molecule type" value="Genomic_DNA"/>
</dbReference>
<evidence type="ECO:0000256" key="4">
    <source>
        <dbReference type="ARBA" id="ARBA00022833"/>
    </source>
</evidence>
<dbReference type="Gene3D" id="3.10.200.10">
    <property type="entry name" value="Alpha carbonic anhydrase"/>
    <property type="match status" value="1"/>
</dbReference>
<comment type="catalytic activity">
    <reaction evidence="6">
        <text>hydrogencarbonate + H(+) = CO2 + H2O</text>
        <dbReference type="Rhea" id="RHEA:10748"/>
        <dbReference type="ChEBI" id="CHEBI:15377"/>
        <dbReference type="ChEBI" id="CHEBI:15378"/>
        <dbReference type="ChEBI" id="CHEBI:16526"/>
        <dbReference type="ChEBI" id="CHEBI:17544"/>
        <dbReference type="EC" id="4.2.1.1"/>
    </reaction>
</comment>